<evidence type="ECO:0000256" key="6">
    <source>
        <dbReference type="SAM" id="MobiDB-lite"/>
    </source>
</evidence>
<dbReference type="PANTHER" id="PTHR31845">
    <property type="entry name" value="FINGER DOMAIN PROTEIN, PUTATIVE-RELATED"/>
    <property type="match status" value="1"/>
</dbReference>
<dbReference type="GO" id="GO:0005634">
    <property type="term" value="C:nucleus"/>
    <property type="evidence" value="ECO:0007669"/>
    <property type="project" value="UniProtKB-SubCell"/>
</dbReference>
<gene>
    <name evidence="8" type="ORF">FA10DRAFT_304032</name>
</gene>
<keyword evidence="9" id="KW-1185">Reference proteome</keyword>
<dbReference type="InParanoid" id="A0A316YIQ9"/>
<name>A0A316YIQ9_9BASI</name>
<dbReference type="CDD" id="cd00067">
    <property type="entry name" value="GAL4"/>
    <property type="match status" value="1"/>
</dbReference>
<keyword evidence="3" id="KW-0238">DNA-binding</keyword>
<reference evidence="8 9" key="1">
    <citation type="journal article" date="2018" name="Mol. Biol. Evol.">
        <title>Broad Genomic Sampling Reveals a Smut Pathogenic Ancestry of the Fungal Clade Ustilaginomycotina.</title>
        <authorList>
            <person name="Kijpornyongpan T."/>
            <person name="Mondo S.J."/>
            <person name="Barry K."/>
            <person name="Sandor L."/>
            <person name="Lee J."/>
            <person name="Lipzen A."/>
            <person name="Pangilinan J."/>
            <person name="LaButti K."/>
            <person name="Hainaut M."/>
            <person name="Henrissat B."/>
            <person name="Grigoriev I.V."/>
            <person name="Spatafora J.W."/>
            <person name="Aime M.C."/>
        </authorList>
    </citation>
    <scope>NUCLEOTIDE SEQUENCE [LARGE SCALE GENOMIC DNA]</scope>
    <source>
        <strain evidence="8 9">MCA 4198</strain>
    </source>
</reference>
<dbReference type="AlphaFoldDB" id="A0A316YIQ9"/>
<sequence length="624" mass="69092">MDDVAPSPFPQKRLACFGCRDKKLRCETDRGDRCQRCTRKGLSCVRPESKRQKKRLSSQASPETPSSARFEHRRHVRALGRDKGRWAHHHRIAALQDSAPALEPAVPGESEADLAPIESAERLFWSTLSRRKEKTSGLFSPRLDNAPSLDPILSGVIDDAEAERLFRRFHDTAGRTLAYFDTALCTFGYVRRNSHALLCAMCLTVARVERGSETVAEALEAHVDRVVLPAVLLQDLRSVEIVQALTMLAAFQKPSDDVREDRAWTLLGHAVRVASELNLQASLYEDAARFQRQADEADCRLRRNAERAWINLWLHEVSLAQHTGRRSVVVEQPLASVCQRWHLAPYACAADRALVSMVELRTLAMRNRRLHDQLRRAAMPTDRSGATACYVERCRADLAAWSRAWLDDPGSATMPRLELATLYVDHALVQLLGLALHHMAPAEWAADIILSLYEACLGYLAAFPRLLPPAKLVHCYNSFFVAASYQTAVAMRLADLAPRFGFVDVARIRRLCDGVVACLEGAAAASASASTAAHSYARFVRNILQPQRRSVSPSRPTNEGAAMAINTPSLTATATTTTTTTAATPLFDIDSSSLGFENLEWLAWAGASSAQQDALLADLFSFRQ</sequence>
<dbReference type="OrthoDB" id="3163292at2759"/>
<evidence type="ECO:0000256" key="1">
    <source>
        <dbReference type="ARBA" id="ARBA00004123"/>
    </source>
</evidence>
<dbReference type="SUPFAM" id="SSF57701">
    <property type="entry name" value="Zn2/Cys6 DNA-binding domain"/>
    <property type="match status" value="1"/>
</dbReference>
<dbReference type="RefSeq" id="XP_025375171.1">
    <property type="nucleotide sequence ID" value="XM_025525306.1"/>
</dbReference>
<evidence type="ECO:0000313" key="8">
    <source>
        <dbReference type="EMBL" id="PWN87973.1"/>
    </source>
</evidence>
<dbReference type="CDD" id="cd12148">
    <property type="entry name" value="fungal_TF_MHR"/>
    <property type="match status" value="1"/>
</dbReference>
<feature type="compositionally biased region" description="Polar residues" evidence="6">
    <location>
        <begin position="57"/>
        <end position="67"/>
    </location>
</feature>
<dbReference type="GeneID" id="37047222"/>
<keyword evidence="5" id="KW-0539">Nucleus</keyword>
<proteinExistence type="predicted"/>
<dbReference type="GO" id="GO:0008270">
    <property type="term" value="F:zinc ion binding"/>
    <property type="evidence" value="ECO:0007669"/>
    <property type="project" value="InterPro"/>
</dbReference>
<comment type="subcellular location">
    <subcellularLocation>
        <location evidence="1">Nucleus</location>
    </subcellularLocation>
</comment>
<keyword evidence="2" id="KW-0805">Transcription regulation</keyword>
<dbReference type="InterPro" id="IPR001138">
    <property type="entry name" value="Zn2Cys6_DnaBD"/>
</dbReference>
<evidence type="ECO:0000259" key="7">
    <source>
        <dbReference type="PROSITE" id="PS50048"/>
    </source>
</evidence>
<dbReference type="PROSITE" id="PS00463">
    <property type="entry name" value="ZN2_CY6_FUNGAL_1"/>
    <property type="match status" value="1"/>
</dbReference>
<dbReference type="Proteomes" id="UP000245768">
    <property type="component" value="Unassembled WGS sequence"/>
</dbReference>
<evidence type="ECO:0000256" key="5">
    <source>
        <dbReference type="ARBA" id="ARBA00023242"/>
    </source>
</evidence>
<dbReference type="Gene3D" id="4.10.240.10">
    <property type="entry name" value="Zn(2)-C6 fungal-type DNA-binding domain"/>
    <property type="match status" value="1"/>
</dbReference>
<dbReference type="InterPro" id="IPR051089">
    <property type="entry name" value="prtT"/>
</dbReference>
<evidence type="ECO:0000256" key="4">
    <source>
        <dbReference type="ARBA" id="ARBA00023163"/>
    </source>
</evidence>
<evidence type="ECO:0000256" key="3">
    <source>
        <dbReference type="ARBA" id="ARBA00023125"/>
    </source>
</evidence>
<organism evidence="8 9">
    <name type="scientific">Acaromyces ingoldii</name>
    <dbReference type="NCBI Taxonomy" id="215250"/>
    <lineage>
        <taxon>Eukaryota</taxon>
        <taxon>Fungi</taxon>
        <taxon>Dikarya</taxon>
        <taxon>Basidiomycota</taxon>
        <taxon>Ustilaginomycotina</taxon>
        <taxon>Exobasidiomycetes</taxon>
        <taxon>Exobasidiales</taxon>
        <taxon>Cryptobasidiaceae</taxon>
        <taxon>Acaromyces</taxon>
    </lineage>
</organism>
<feature type="domain" description="Zn(2)-C6 fungal-type" evidence="7">
    <location>
        <begin position="15"/>
        <end position="46"/>
    </location>
</feature>
<keyword evidence="4" id="KW-0804">Transcription</keyword>
<dbReference type="PROSITE" id="PS50048">
    <property type="entry name" value="ZN2_CY6_FUNGAL_2"/>
    <property type="match status" value="1"/>
</dbReference>
<dbReference type="GO" id="GO:0000981">
    <property type="term" value="F:DNA-binding transcription factor activity, RNA polymerase II-specific"/>
    <property type="evidence" value="ECO:0007669"/>
    <property type="project" value="InterPro"/>
</dbReference>
<dbReference type="PANTHER" id="PTHR31845:SF19">
    <property type="entry name" value="TRANSCRIPTION FACTOR DOMAIN-CONTAINING PROTEIN"/>
    <property type="match status" value="1"/>
</dbReference>
<accession>A0A316YIQ9</accession>
<evidence type="ECO:0000313" key="9">
    <source>
        <dbReference type="Proteomes" id="UP000245768"/>
    </source>
</evidence>
<dbReference type="GO" id="GO:0000976">
    <property type="term" value="F:transcription cis-regulatory region binding"/>
    <property type="evidence" value="ECO:0007669"/>
    <property type="project" value="TreeGrafter"/>
</dbReference>
<evidence type="ECO:0000256" key="2">
    <source>
        <dbReference type="ARBA" id="ARBA00023015"/>
    </source>
</evidence>
<protein>
    <recommendedName>
        <fullName evidence="7">Zn(2)-C6 fungal-type domain-containing protein</fullName>
    </recommendedName>
</protein>
<dbReference type="InterPro" id="IPR036864">
    <property type="entry name" value="Zn2-C6_fun-type_DNA-bd_sf"/>
</dbReference>
<dbReference type="EMBL" id="KZ819639">
    <property type="protein sequence ID" value="PWN87973.1"/>
    <property type="molecule type" value="Genomic_DNA"/>
</dbReference>
<feature type="region of interest" description="Disordered" evidence="6">
    <location>
        <begin position="45"/>
        <end position="73"/>
    </location>
</feature>